<comment type="caution">
    <text evidence="2">The sequence shown here is derived from an EMBL/GenBank/DDBJ whole genome shotgun (WGS) entry which is preliminary data.</text>
</comment>
<gene>
    <name evidence="2" type="ORF">OTI717_LOCUS25394</name>
</gene>
<feature type="transmembrane region" description="Helical" evidence="1">
    <location>
        <begin position="12"/>
        <end position="31"/>
    </location>
</feature>
<accession>A0A819JN50</accession>
<keyword evidence="1" id="KW-0472">Membrane</keyword>
<dbReference type="EMBL" id="CAJOAX010005028">
    <property type="protein sequence ID" value="CAF3931928.1"/>
    <property type="molecule type" value="Genomic_DNA"/>
</dbReference>
<sequence length="33" mass="3804">RKLRTQLNNHVVIVLLALCFIVLVIDHSLYLDA</sequence>
<dbReference type="Proteomes" id="UP000663823">
    <property type="component" value="Unassembled WGS sequence"/>
</dbReference>
<evidence type="ECO:0000256" key="1">
    <source>
        <dbReference type="SAM" id="Phobius"/>
    </source>
</evidence>
<protein>
    <submittedName>
        <fullName evidence="2">Uncharacterized protein</fullName>
    </submittedName>
</protein>
<dbReference type="AlphaFoldDB" id="A0A819JN50"/>
<keyword evidence="1" id="KW-0812">Transmembrane</keyword>
<evidence type="ECO:0000313" key="3">
    <source>
        <dbReference type="Proteomes" id="UP000663823"/>
    </source>
</evidence>
<evidence type="ECO:0000313" key="2">
    <source>
        <dbReference type="EMBL" id="CAF3931928.1"/>
    </source>
</evidence>
<keyword evidence="1" id="KW-1133">Transmembrane helix</keyword>
<reference evidence="2" key="1">
    <citation type="submission" date="2021-02" db="EMBL/GenBank/DDBJ databases">
        <authorList>
            <person name="Nowell W R."/>
        </authorList>
    </citation>
    <scope>NUCLEOTIDE SEQUENCE</scope>
</reference>
<feature type="non-terminal residue" evidence="2">
    <location>
        <position position="1"/>
    </location>
</feature>
<organism evidence="2 3">
    <name type="scientific">Rotaria sordida</name>
    <dbReference type="NCBI Taxonomy" id="392033"/>
    <lineage>
        <taxon>Eukaryota</taxon>
        <taxon>Metazoa</taxon>
        <taxon>Spiralia</taxon>
        <taxon>Gnathifera</taxon>
        <taxon>Rotifera</taxon>
        <taxon>Eurotatoria</taxon>
        <taxon>Bdelloidea</taxon>
        <taxon>Philodinida</taxon>
        <taxon>Philodinidae</taxon>
        <taxon>Rotaria</taxon>
    </lineage>
</organism>
<proteinExistence type="predicted"/>
<name>A0A819JN50_9BILA</name>